<protein>
    <submittedName>
        <fullName evidence="3">Murein transglycosylase C</fullName>
    </submittedName>
</protein>
<keyword evidence="4" id="KW-1185">Reference proteome</keyword>
<dbReference type="Gene3D" id="1.25.40.10">
    <property type="entry name" value="Tetratricopeptide repeat domain"/>
    <property type="match status" value="2"/>
</dbReference>
<dbReference type="InterPro" id="IPR008258">
    <property type="entry name" value="Transglycosylase_SLT_dom_1"/>
</dbReference>
<dbReference type="Proteomes" id="UP000255328">
    <property type="component" value="Unassembled WGS sequence"/>
</dbReference>
<dbReference type="SUPFAM" id="SSF53955">
    <property type="entry name" value="Lysozyme-like"/>
    <property type="match status" value="1"/>
</dbReference>
<dbReference type="InterPro" id="IPR011990">
    <property type="entry name" value="TPR-like_helical_dom_sf"/>
</dbReference>
<keyword evidence="1" id="KW-0802">TPR repeat</keyword>
<dbReference type="InterPro" id="IPR019734">
    <property type="entry name" value="TPR_rpt"/>
</dbReference>
<dbReference type="PANTHER" id="PTHR37423:SF2">
    <property type="entry name" value="MEMBRANE-BOUND LYTIC MUREIN TRANSGLYCOSYLASE C"/>
    <property type="match status" value="1"/>
</dbReference>
<dbReference type="EMBL" id="UGGU01000003">
    <property type="protein sequence ID" value="STO31167.1"/>
    <property type="molecule type" value="Genomic_DNA"/>
</dbReference>
<dbReference type="OrthoDB" id="92254at2"/>
<gene>
    <name evidence="3" type="ORF">NCTC10723_00608</name>
</gene>
<feature type="repeat" description="TPR" evidence="1">
    <location>
        <begin position="63"/>
        <end position="96"/>
    </location>
</feature>
<dbReference type="InterPro" id="IPR023346">
    <property type="entry name" value="Lysozyme-like_dom_sf"/>
</dbReference>
<dbReference type="RefSeq" id="WP_115269229.1">
    <property type="nucleotide sequence ID" value="NZ_UGGU01000003.1"/>
</dbReference>
<evidence type="ECO:0000313" key="3">
    <source>
        <dbReference type="EMBL" id="STO31167.1"/>
    </source>
</evidence>
<proteinExistence type="predicted"/>
<feature type="domain" description="Transglycosylase SLT" evidence="2">
    <location>
        <begin position="481"/>
        <end position="574"/>
    </location>
</feature>
<dbReference type="Gene3D" id="1.10.530.10">
    <property type="match status" value="1"/>
</dbReference>
<dbReference type="PROSITE" id="PS50005">
    <property type="entry name" value="TPR"/>
    <property type="match status" value="1"/>
</dbReference>
<dbReference type="AlphaFoldDB" id="A0A377GVZ6"/>
<sequence length="615" mass="72769">MKKFILIFLIFIYFDKSFSYVNQDYTLFLTGKKAYYKKDYAVAQLNFETLLKTFPSSAILSNNYAYFFIGMNYYKLGDYKNAAYYLEKAVYISSSLLNDNYETEKLHIFAERDFSLGDSFLKIGDKNKAMIYLNRVSSDVYYPFVARYEKKALEILKDFSSTYKAKLELKFEYNFDMIDEFYTTDLLKIAKFYVSKKEYIKADEFYSLLLSKKNLSIEEKELIYKDYFELLIEKKDYKKVLDLTQNYNKEFKDMFKYYRGIAFYKKRDFSRALFLFNSVKDGEFYSKANYYSAGIYFAIEDYKSSLDNLKNVKEKNIIVDSMMAFCYIYIGDQKASFSAAKNIVQKYPNTYSSLYFKKYLESGKISINNLNSLENLMNFSDLILKDQKFLPRDFIPKADSLEIKQLSDIANLKDRDILRVAFIKSSFAKKNTTEATLATTLVLENGNFYELAFKNSFKSLNNFSEYNNLIGYNFPLYYKDIIQECSKTYDVPQELIYTIIHTISEFNPYYISKDSKFGIMNISYNENSSLDFFELFDVKNNIQEGTKILKDLLTKYEGSKIKTLIAYVYGEEYVNLLFFGDNNDINLSSIVIPEERFFLQNMFITYIFYLKLYSF</sequence>
<name>A0A377GVZ6_9FUSO</name>
<dbReference type="PANTHER" id="PTHR37423">
    <property type="entry name" value="SOLUBLE LYTIC MUREIN TRANSGLYCOSYLASE-RELATED"/>
    <property type="match status" value="1"/>
</dbReference>
<accession>A0A377GVZ6</accession>
<organism evidence="3 4">
    <name type="scientific">Fusobacterium necrogenes</name>
    <dbReference type="NCBI Taxonomy" id="858"/>
    <lineage>
        <taxon>Bacteria</taxon>
        <taxon>Fusobacteriati</taxon>
        <taxon>Fusobacteriota</taxon>
        <taxon>Fusobacteriia</taxon>
        <taxon>Fusobacteriales</taxon>
        <taxon>Fusobacteriaceae</taxon>
        <taxon>Fusobacterium</taxon>
    </lineage>
</organism>
<evidence type="ECO:0000259" key="2">
    <source>
        <dbReference type="Pfam" id="PF01464"/>
    </source>
</evidence>
<dbReference type="SUPFAM" id="SSF48452">
    <property type="entry name" value="TPR-like"/>
    <property type="match status" value="2"/>
</dbReference>
<evidence type="ECO:0000256" key="1">
    <source>
        <dbReference type="PROSITE-ProRule" id="PRU00339"/>
    </source>
</evidence>
<dbReference type="Pfam" id="PF01464">
    <property type="entry name" value="SLT"/>
    <property type="match status" value="1"/>
</dbReference>
<evidence type="ECO:0000313" key="4">
    <source>
        <dbReference type="Proteomes" id="UP000255328"/>
    </source>
</evidence>
<reference evidence="3 4" key="1">
    <citation type="submission" date="2018-06" db="EMBL/GenBank/DDBJ databases">
        <authorList>
            <consortium name="Pathogen Informatics"/>
            <person name="Doyle S."/>
        </authorList>
    </citation>
    <scope>NUCLEOTIDE SEQUENCE [LARGE SCALE GENOMIC DNA]</scope>
    <source>
        <strain evidence="3 4">NCTC10723</strain>
    </source>
</reference>